<dbReference type="SUPFAM" id="SSF54814">
    <property type="entry name" value="Prokaryotic type KH domain (KH-domain type II)"/>
    <property type="match status" value="1"/>
</dbReference>
<keyword evidence="2 3" id="KW-0694">RNA-binding</keyword>
<dbReference type="GO" id="GO:0071555">
    <property type="term" value="P:cell wall organization"/>
    <property type="evidence" value="ECO:0007669"/>
    <property type="project" value="UniProtKB-KW"/>
</dbReference>
<dbReference type="Proteomes" id="UP000192520">
    <property type="component" value="Unassembled WGS sequence"/>
</dbReference>
<evidence type="ECO:0000256" key="1">
    <source>
        <dbReference type="ARBA" id="ARBA00022490"/>
    </source>
</evidence>
<keyword evidence="1 3" id="KW-0963">Cytoplasm</keyword>
<comment type="similarity">
    <text evidence="3">Belongs to the KhpA RNA-binding protein family.</text>
</comment>
<dbReference type="Gene3D" id="3.30.300.20">
    <property type="match status" value="1"/>
</dbReference>
<protein>
    <recommendedName>
        <fullName evidence="3">RNA-binding protein KhpA</fullName>
    </recommendedName>
    <alternativeName>
        <fullName evidence="3">KH-domain protein A</fullName>
    </alternativeName>
</protein>
<reference evidence="5" key="1">
    <citation type="submission" date="2017-03" db="EMBL/GenBank/DDBJ databases">
        <title>Novel pathways for hydrocarbon cycling and metabolic interdependencies in hydrothermal sediment communities.</title>
        <authorList>
            <person name="Dombrowski N."/>
            <person name="Seitz K."/>
            <person name="Teske A."/>
            <person name="Baker B."/>
        </authorList>
    </citation>
    <scope>NUCLEOTIDE SEQUENCE [LARGE SCALE GENOMIC DNA]</scope>
</reference>
<dbReference type="InterPro" id="IPR020627">
    <property type="entry name" value="KhpA"/>
</dbReference>
<evidence type="ECO:0000256" key="3">
    <source>
        <dbReference type="HAMAP-Rule" id="MF_00088"/>
    </source>
</evidence>
<dbReference type="GO" id="GO:0008360">
    <property type="term" value="P:regulation of cell shape"/>
    <property type="evidence" value="ECO:0007669"/>
    <property type="project" value="UniProtKB-KW"/>
</dbReference>
<dbReference type="GO" id="GO:0005737">
    <property type="term" value="C:cytoplasm"/>
    <property type="evidence" value="ECO:0007669"/>
    <property type="project" value="UniProtKB-SubCell"/>
</dbReference>
<dbReference type="PANTHER" id="PTHR34654:SF1">
    <property type="entry name" value="RNA-BINDING PROTEIN KHPA"/>
    <property type="match status" value="1"/>
</dbReference>
<evidence type="ECO:0000313" key="4">
    <source>
        <dbReference type="EMBL" id="OQX51373.1"/>
    </source>
</evidence>
<dbReference type="GO" id="GO:0009252">
    <property type="term" value="P:peptidoglycan biosynthetic process"/>
    <property type="evidence" value="ECO:0007669"/>
    <property type="project" value="UniProtKB-UniRule"/>
</dbReference>
<dbReference type="InterPro" id="IPR009019">
    <property type="entry name" value="KH_sf_prok-type"/>
</dbReference>
<dbReference type="GO" id="GO:0003723">
    <property type="term" value="F:RNA binding"/>
    <property type="evidence" value="ECO:0007669"/>
    <property type="project" value="UniProtKB-UniRule"/>
</dbReference>
<keyword evidence="3" id="KW-0143">Chaperone</keyword>
<dbReference type="PROSITE" id="PS50084">
    <property type="entry name" value="KH_TYPE_1"/>
    <property type="match status" value="1"/>
</dbReference>
<dbReference type="InterPro" id="IPR015946">
    <property type="entry name" value="KH_dom-like_a/b"/>
</dbReference>
<keyword evidence="3" id="KW-0133">Cell shape</keyword>
<comment type="function">
    <text evidence="3">A probable RNA chaperone. Forms a complex with KhpB which binds to cellular RNA and controls its expression. Plays a role in peptidoglycan (PG) homeostasis and cell length regulation.</text>
</comment>
<proteinExistence type="inferred from homology"/>
<dbReference type="PANTHER" id="PTHR34654">
    <property type="entry name" value="UPF0109 PROTEIN SCO5592"/>
    <property type="match status" value="1"/>
</dbReference>
<organism evidence="4 5">
    <name type="scientific">candidate division CPR3 bacterium 4484_211</name>
    <dbReference type="NCBI Taxonomy" id="1968527"/>
    <lineage>
        <taxon>Bacteria</taxon>
        <taxon>Bacteria division CPR3</taxon>
    </lineage>
</organism>
<comment type="caution">
    <text evidence="4">The sequence shown here is derived from an EMBL/GenBank/DDBJ whole genome shotgun (WGS) entry which is preliminary data.</text>
</comment>
<dbReference type="HAMAP" id="MF_00088">
    <property type="entry name" value="KhpA"/>
    <property type="match status" value="1"/>
</dbReference>
<keyword evidence="3" id="KW-0961">Cell wall biogenesis/degradation</keyword>
<gene>
    <name evidence="3" type="primary">khpA</name>
    <name evidence="4" type="ORF">B5M47_00765</name>
</gene>
<dbReference type="STRING" id="1968527.B5M47_00765"/>
<evidence type="ECO:0000256" key="2">
    <source>
        <dbReference type="ARBA" id="ARBA00022884"/>
    </source>
</evidence>
<sequence>MNIIITVQELLEFILQHIVKHPDSIDIQKEESEEGNVVTFTAKIHPEDIALVIGKGGKTVKSIRNLLNVIALQEKKRILLNVKEAEEKD</sequence>
<dbReference type="EMBL" id="MZGJ01000004">
    <property type="protein sequence ID" value="OQX51373.1"/>
    <property type="molecule type" value="Genomic_DNA"/>
</dbReference>
<comment type="subcellular location">
    <subcellularLocation>
        <location evidence="3">Cytoplasm</location>
    </subcellularLocation>
</comment>
<name>A0A1W9P0S4_UNCC3</name>
<dbReference type="Pfam" id="PF13083">
    <property type="entry name" value="KH_KhpA-B"/>
    <property type="match status" value="1"/>
</dbReference>
<dbReference type="CDD" id="cd22533">
    <property type="entry name" value="KH-II_YlqC-like"/>
    <property type="match status" value="1"/>
</dbReference>
<accession>A0A1W9P0S4</accession>
<evidence type="ECO:0000313" key="5">
    <source>
        <dbReference type="Proteomes" id="UP000192520"/>
    </source>
</evidence>
<comment type="subunit">
    <text evidence="3">Forms a complex with KhpB.</text>
</comment>
<dbReference type="AlphaFoldDB" id="A0A1W9P0S4"/>